<evidence type="ECO:0000313" key="1">
    <source>
        <dbReference type="EMBL" id="KAA1070525.1"/>
    </source>
</evidence>
<evidence type="ECO:0000313" key="2">
    <source>
        <dbReference type="EMBL" id="KAA1089883.1"/>
    </source>
</evidence>
<evidence type="ECO:0000313" key="4">
    <source>
        <dbReference type="Proteomes" id="UP000325313"/>
    </source>
</evidence>
<dbReference type="EMBL" id="VDEP01000404">
    <property type="protein sequence ID" value="KAA1089883.1"/>
    <property type="molecule type" value="Genomic_DNA"/>
</dbReference>
<accession>A0A5B0NM69</accession>
<dbReference type="AlphaFoldDB" id="A0A5B0NM69"/>
<keyword evidence="3" id="KW-1185">Reference proteome</keyword>
<name>A0A5B0NM69_PUCGR</name>
<reference evidence="3 4" key="1">
    <citation type="submission" date="2019-05" db="EMBL/GenBank/DDBJ databases">
        <title>Emergence of the Ug99 lineage of the wheat stem rust pathogen through somatic hybridization.</title>
        <authorList>
            <person name="Li F."/>
            <person name="Upadhyaya N.M."/>
            <person name="Sperschneider J."/>
            <person name="Matny O."/>
            <person name="Nguyen-Phuc H."/>
            <person name="Mago R."/>
            <person name="Raley C."/>
            <person name="Miller M.E."/>
            <person name="Silverstein K.A.T."/>
            <person name="Henningsen E."/>
            <person name="Hirsch C.D."/>
            <person name="Visser B."/>
            <person name="Pretorius Z.A."/>
            <person name="Steffenson B.J."/>
            <person name="Schwessinger B."/>
            <person name="Dodds P.N."/>
            <person name="Figueroa M."/>
        </authorList>
    </citation>
    <scope>NUCLEOTIDE SEQUENCE [LARGE SCALE GENOMIC DNA]</scope>
    <source>
        <strain evidence="1">21-0</strain>
        <strain evidence="2 4">Ug99</strain>
    </source>
</reference>
<evidence type="ECO:0000313" key="3">
    <source>
        <dbReference type="Proteomes" id="UP000324748"/>
    </source>
</evidence>
<comment type="caution">
    <text evidence="2">The sequence shown here is derived from an EMBL/GenBank/DDBJ whole genome shotgun (WGS) entry which is preliminary data.</text>
</comment>
<protein>
    <submittedName>
        <fullName evidence="2">Uncharacterized protein</fullName>
    </submittedName>
</protein>
<sequence length="65" mass="7565">MTCHNTEDDPPAPFGMELGEFKDCSSLQEDVTELLNWIVNNLKSRTQFKRYNLNGRESADYDNYC</sequence>
<proteinExistence type="predicted"/>
<gene>
    <name evidence="1" type="ORF">PGT21_014784</name>
    <name evidence="2" type="ORF">PGTUg99_026650</name>
</gene>
<dbReference type="EMBL" id="VSWC01000171">
    <property type="protein sequence ID" value="KAA1070525.1"/>
    <property type="molecule type" value="Genomic_DNA"/>
</dbReference>
<dbReference type="Proteomes" id="UP000324748">
    <property type="component" value="Unassembled WGS sequence"/>
</dbReference>
<dbReference type="Proteomes" id="UP000325313">
    <property type="component" value="Unassembled WGS sequence"/>
</dbReference>
<organism evidence="2 4">
    <name type="scientific">Puccinia graminis f. sp. tritici</name>
    <dbReference type="NCBI Taxonomy" id="56615"/>
    <lineage>
        <taxon>Eukaryota</taxon>
        <taxon>Fungi</taxon>
        <taxon>Dikarya</taxon>
        <taxon>Basidiomycota</taxon>
        <taxon>Pucciniomycotina</taxon>
        <taxon>Pucciniomycetes</taxon>
        <taxon>Pucciniales</taxon>
        <taxon>Pucciniaceae</taxon>
        <taxon>Puccinia</taxon>
    </lineage>
</organism>